<gene>
    <name evidence="2" type="ORF">FQP85_04120</name>
</gene>
<evidence type="ECO:0000313" key="2">
    <source>
        <dbReference type="EMBL" id="TVU85517.1"/>
    </source>
</evidence>
<keyword evidence="3" id="KW-1185">Reference proteome</keyword>
<accession>A0ABY3FIE3</accession>
<dbReference type="InterPro" id="IPR027417">
    <property type="entry name" value="P-loop_NTPase"/>
</dbReference>
<organism evidence="2 3">
    <name type="scientific">Pseudoalteromonas neustonica</name>
    <dbReference type="NCBI Taxonomy" id="1840331"/>
    <lineage>
        <taxon>Bacteria</taxon>
        <taxon>Pseudomonadati</taxon>
        <taxon>Pseudomonadota</taxon>
        <taxon>Gammaproteobacteria</taxon>
        <taxon>Alteromonadales</taxon>
        <taxon>Pseudoalteromonadaceae</taxon>
        <taxon>Pseudoalteromonas</taxon>
    </lineage>
</organism>
<evidence type="ECO:0000259" key="1">
    <source>
        <dbReference type="Pfam" id="PF10088"/>
    </source>
</evidence>
<evidence type="ECO:0000313" key="3">
    <source>
        <dbReference type="Proteomes" id="UP000317938"/>
    </source>
</evidence>
<dbReference type="Gene3D" id="3.40.50.300">
    <property type="entry name" value="P-loop containing nucleotide triphosphate hydrolases"/>
    <property type="match status" value="1"/>
</dbReference>
<dbReference type="Pfam" id="PF10088">
    <property type="entry name" value="DUF2326"/>
    <property type="match status" value="1"/>
</dbReference>
<proteinExistence type="predicted"/>
<dbReference type="RefSeq" id="WP_145234457.1">
    <property type="nucleotide sequence ID" value="NZ_VNFF01000003.1"/>
</dbReference>
<protein>
    <submittedName>
        <fullName evidence="2">DUF2326 domain-containing protein</fullName>
    </submittedName>
</protein>
<comment type="caution">
    <text evidence="2">The sequence shown here is derived from an EMBL/GenBank/DDBJ whole genome shotgun (WGS) entry which is preliminary data.</text>
</comment>
<sequence>MLKSMSCEKLIKTPITFDKGLNAVVGADDAHNSIGKSSVLMLIDFAFGGSDFPEKCDDVIRHVGDFKVGVTFEFDKLYSFIRDTKNPDQVYRVEEQEYVTSKEFNLFLKNKYFPEMESLSFRECVSGFFRIYQKDNYNDKRPLEIVSKENWVAIRKRILKIFGKYWTIEALEKQKDAETKLKNDIAGTFNSGAIKKVTKAQVKKNDLELVGVQAELEEIKSSLKANVTDIKSIINKRNLTLKNEKDRLVALQHELKTKLLRVESNLSGNKVINSQSFNSVVDFFPEIDKERLAKVDGFHSGITKIMRKQLQEEKLTIQENIETSISDIKRIDSELLEIVDSKEESVYLLERLMELDRYENELKLQNDFWRKSDGAKTKLKNIKDDITSSLYDSVAVLEGLINESMQSFIEKIYIENPIPPKIKLGETDYKFDHGDDRGTGKGFANMICLDLTFLAETKLPCLIHDSLLFKNMDVPSVERLIDTYSESKKQIFISIDEKSKYKKDTQVKIDKAMFLKLDEDNVAFKLKWKENN</sequence>
<dbReference type="InterPro" id="IPR018760">
    <property type="entry name" value="DUF2326"/>
</dbReference>
<dbReference type="EMBL" id="VNFF01000003">
    <property type="protein sequence ID" value="TVU85517.1"/>
    <property type="molecule type" value="Genomic_DNA"/>
</dbReference>
<reference evidence="2 3" key="1">
    <citation type="submission" date="2019-07" db="EMBL/GenBank/DDBJ databases">
        <title>Diversity of Bacteria from Kongsfjorden, Arctic.</title>
        <authorList>
            <person name="Yu Y."/>
        </authorList>
    </citation>
    <scope>NUCLEOTIDE SEQUENCE [LARGE SCALE GENOMIC DNA]</scope>
    <source>
        <strain evidence="2 3">SM1927</strain>
    </source>
</reference>
<feature type="domain" description="DUF2326" evidence="1">
    <location>
        <begin position="423"/>
        <end position="519"/>
    </location>
</feature>
<dbReference type="Proteomes" id="UP000317938">
    <property type="component" value="Unassembled WGS sequence"/>
</dbReference>
<name>A0ABY3FIE3_9GAMM</name>